<dbReference type="RefSeq" id="WP_204412609.1">
    <property type="nucleotide sequence ID" value="NZ_JAFBED010000001.1"/>
</dbReference>
<dbReference type="InterPro" id="IPR029057">
    <property type="entry name" value="PRTase-like"/>
</dbReference>
<accession>A0ABS2NVC6</accession>
<comment type="caution">
    <text evidence="3">The sequence shown here is derived from an EMBL/GenBank/DDBJ whole genome shotgun (WGS) entry which is preliminary data.</text>
</comment>
<dbReference type="Gene3D" id="3.40.50.2020">
    <property type="match status" value="1"/>
</dbReference>
<dbReference type="InterPro" id="IPR051910">
    <property type="entry name" value="ComF/GntX_DNA_util-trans"/>
</dbReference>
<dbReference type="PANTHER" id="PTHR47505">
    <property type="entry name" value="DNA UTILIZATION PROTEIN YHGH"/>
    <property type="match status" value="1"/>
</dbReference>
<dbReference type="Proteomes" id="UP000737402">
    <property type="component" value="Unassembled WGS sequence"/>
</dbReference>
<protein>
    <submittedName>
        <fullName evidence="3">Competence protein ComFC</fullName>
    </submittedName>
</protein>
<dbReference type="EMBL" id="JAFBED010000001">
    <property type="protein sequence ID" value="MBM7618373.1"/>
    <property type="molecule type" value="Genomic_DNA"/>
</dbReference>
<name>A0ABS2NVC6_9BACI</name>
<proteinExistence type="inferred from homology"/>
<dbReference type="Pfam" id="PF00156">
    <property type="entry name" value="Pribosyltran"/>
    <property type="match status" value="1"/>
</dbReference>
<dbReference type="CDD" id="cd06223">
    <property type="entry name" value="PRTases_typeI"/>
    <property type="match status" value="1"/>
</dbReference>
<reference evidence="3 4" key="1">
    <citation type="submission" date="2021-01" db="EMBL/GenBank/DDBJ databases">
        <title>Genomic Encyclopedia of Type Strains, Phase IV (KMG-IV): sequencing the most valuable type-strain genomes for metagenomic binning, comparative biology and taxonomic classification.</title>
        <authorList>
            <person name="Goeker M."/>
        </authorList>
    </citation>
    <scope>NUCLEOTIDE SEQUENCE [LARGE SCALE GENOMIC DNA]</scope>
    <source>
        <strain evidence="3 4">DSM 25879</strain>
    </source>
</reference>
<evidence type="ECO:0000256" key="1">
    <source>
        <dbReference type="ARBA" id="ARBA00008007"/>
    </source>
</evidence>
<dbReference type="InterPro" id="IPR000836">
    <property type="entry name" value="PRTase_dom"/>
</dbReference>
<feature type="domain" description="Phosphoribosyltransferase" evidence="2">
    <location>
        <begin position="141"/>
        <end position="225"/>
    </location>
</feature>
<keyword evidence="4" id="KW-1185">Reference proteome</keyword>
<evidence type="ECO:0000259" key="2">
    <source>
        <dbReference type="Pfam" id="PF00156"/>
    </source>
</evidence>
<sequence>MSKCLICQESIAAHFGWTEFLGLGKEKLICTECDARFEKIGGALCDWCVREWKDGVCPDCKRWENTKYKGVLKYNRSVYHYNSFMKEVLALYKFRGDAVLAKLFKDELKKIYKTHFQDLLVVPIPLSEERLYERGFNQSLFLAQQLDVEIVEALTKSEAGKQSKKGRLDRMSGENHFYVALPEAIENKDIVLIDDIYTTGTTIRMASKRLKDAGAKEISSLTLVRS</sequence>
<dbReference type="PANTHER" id="PTHR47505:SF1">
    <property type="entry name" value="DNA UTILIZATION PROTEIN YHGH"/>
    <property type="match status" value="1"/>
</dbReference>
<organism evidence="3 4">
    <name type="scientific">Sutcliffiella tianshenii</name>
    <dbReference type="NCBI Taxonomy" id="1463404"/>
    <lineage>
        <taxon>Bacteria</taxon>
        <taxon>Bacillati</taxon>
        <taxon>Bacillota</taxon>
        <taxon>Bacilli</taxon>
        <taxon>Bacillales</taxon>
        <taxon>Bacillaceae</taxon>
        <taxon>Sutcliffiella</taxon>
    </lineage>
</organism>
<comment type="similarity">
    <text evidence="1">Belongs to the ComF/GntX family.</text>
</comment>
<evidence type="ECO:0000313" key="3">
    <source>
        <dbReference type="EMBL" id="MBM7618373.1"/>
    </source>
</evidence>
<dbReference type="SUPFAM" id="SSF53271">
    <property type="entry name" value="PRTase-like"/>
    <property type="match status" value="1"/>
</dbReference>
<gene>
    <name evidence="3" type="ORF">JOC95_000215</name>
</gene>
<evidence type="ECO:0000313" key="4">
    <source>
        <dbReference type="Proteomes" id="UP000737402"/>
    </source>
</evidence>